<dbReference type="EMBL" id="JAUCBP010000007">
    <property type="protein sequence ID" value="MDM7860592.1"/>
    <property type="molecule type" value="Genomic_DNA"/>
</dbReference>
<reference evidence="2 3" key="1">
    <citation type="submission" date="2023-06" db="EMBL/GenBank/DDBJ databases">
        <title>Alteromonas sp. ASW11-36 isolated from intertidal sand.</title>
        <authorList>
            <person name="Li Y."/>
        </authorList>
    </citation>
    <scope>NUCLEOTIDE SEQUENCE [LARGE SCALE GENOMIC DNA]</scope>
    <source>
        <strain evidence="2 3">ASW11-36</strain>
    </source>
</reference>
<dbReference type="RefSeq" id="WP_289364884.1">
    <property type="nucleotide sequence ID" value="NZ_JAUCBP010000007.1"/>
</dbReference>
<protein>
    <submittedName>
        <fullName evidence="2">Uncharacterized protein</fullName>
    </submittedName>
</protein>
<gene>
    <name evidence="2" type="ORF">QTP81_08290</name>
</gene>
<evidence type="ECO:0000256" key="1">
    <source>
        <dbReference type="SAM" id="MobiDB-lite"/>
    </source>
</evidence>
<evidence type="ECO:0000313" key="3">
    <source>
        <dbReference type="Proteomes" id="UP001234343"/>
    </source>
</evidence>
<feature type="compositionally biased region" description="Polar residues" evidence="1">
    <location>
        <begin position="1"/>
        <end position="11"/>
    </location>
</feature>
<accession>A0ABT7SWM3</accession>
<name>A0ABT7SWM3_9ALTE</name>
<feature type="region of interest" description="Disordered" evidence="1">
    <location>
        <begin position="1"/>
        <end position="37"/>
    </location>
</feature>
<sequence length="64" mass="7139">MTQKKNSSRNSAAAKPSAFSRLHQRQSQKAQRSERTSALLMSLSASDHKAIAQVISRWLSEKPD</sequence>
<evidence type="ECO:0000313" key="2">
    <source>
        <dbReference type="EMBL" id="MDM7860592.1"/>
    </source>
</evidence>
<organism evidence="2 3">
    <name type="scientific">Alteromonas arenosi</name>
    <dbReference type="NCBI Taxonomy" id="3055817"/>
    <lineage>
        <taxon>Bacteria</taxon>
        <taxon>Pseudomonadati</taxon>
        <taxon>Pseudomonadota</taxon>
        <taxon>Gammaproteobacteria</taxon>
        <taxon>Alteromonadales</taxon>
        <taxon>Alteromonadaceae</taxon>
        <taxon>Alteromonas/Salinimonas group</taxon>
        <taxon>Alteromonas</taxon>
    </lineage>
</organism>
<proteinExistence type="predicted"/>
<dbReference type="Proteomes" id="UP001234343">
    <property type="component" value="Unassembled WGS sequence"/>
</dbReference>
<comment type="caution">
    <text evidence="2">The sequence shown here is derived from an EMBL/GenBank/DDBJ whole genome shotgun (WGS) entry which is preliminary data.</text>
</comment>
<keyword evidence="3" id="KW-1185">Reference proteome</keyword>